<dbReference type="InterPro" id="IPR011989">
    <property type="entry name" value="ARM-like"/>
</dbReference>
<keyword evidence="4" id="KW-0653">Protein transport</keyword>
<dbReference type="RefSeq" id="XP_009825768.1">
    <property type="nucleotide sequence ID" value="XM_009827466.1"/>
</dbReference>
<protein>
    <recommendedName>
        <fullName evidence="8">Importin subunit alpha</fullName>
    </recommendedName>
</protein>
<evidence type="ECO:0000256" key="5">
    <source>
        <dbReference type="PROSITE-ProRule" id="PRU00259"/>
    </source>
</evidence>
<feature type="compositionally biased region" description="Basic residues" evidence="6">
    <location>
        <begin position="33"/>
        <end position="44"/>
    </location>
</feature>
<evidence type="ECO:0008006" key="8">
    <source>
        <dbReference type="Google" id="ProtNLM"/>
    </source>
</evidence>
<evidence type="ECO:0000256" key="4">
    <source>
        <dbReference type="ARBA" id="ARBA00022927"/>
    </source>
</evidence>
<accession>W4GXN2</accession>
<evidence type="ECO:0000256" key="6">
    <source>
        <dbReference type="SAM" id="MobiDB-lite"/>
    </source>
</evidence>
<feature type="compositionally biased region" description="Basic residues" evidence="6">
    <location>
        <begin position="560"/>
        <end position="576"/>
    </location>
</feature>
<evidence type="ECO:0000256" key="2">
    <source>
        <dbReference type="ARBA" id="ARBA00022448"/>
    </source>
</evidence>
<dbReference type="FunFam" id="1.25.10.10:FF:000009">
    <property type="entry name" value="Importin subunit alpha"/>
    <property type="match status" value="1"/>
</dbReference>
<feature type="repeat" description="ARM" evidence="5">
    <location>
        <begin position="168"/>
        <end position="210"/>
    </location>
</feature>
<gene>
    <name evidence="7" type="ORF">H257_03398</name>
</gene>
<dbReference type="PANTHER" id="PTHR23316">
    <property type="entry name" value="IMPORTIN ALPHA"/>
    <property type="match status" value="1"/>
</dbReference>
<dbReference type="InterPro" id="IPR016024">
    <property type="entry name" value="ARM-type_fold"/>
</dbReference>
<proteinExistence type="inferred from homology"/>
<dbReference type="GO" id="GO:0005634">
    <property type="term" value="C:nucleus"/>
    <property type="evidence" value="ECO:0007669"/>
    <property type="project" value="UniProtKB-ARBA"/>
</dbReference>
<organism evidence="7">
    <name type="scientific">Aphanomyces astaci</name>
    <name type="common">Crayfish plague agent</name>
    <dbReference type="NCBI Taxonomy" id="112090"/>
    <lineage>
        <taxon>Eukaryota</taxon>
        <taxon>Sar</taxon>
        <taxon>Stramenopiles</taxon>
        <taxon>Oomycota</taxon>
        <taxon>Saprolegniomycetes</taxon>
        <taxon>Saprolegniales</taxon>
        <taxon>Verrucalvaceae</taxon>
        <taxon>Aphanomyces</taxon>
    </lineage>
</organism>
<dbReference type="Gene3D" id="1.25.10.10">
    <property type="entry name" value="Leucine-rich Repeat Variant"/>
    <property type="match status" value="1"/>
</dbReference>
<dbReference type="GeneID" id="20805394"/>
<dbReference type="STRING" id="112090.W4GXN2"/>
<dbReference type="AlphaFoldDB" id="W4GXN2"/>
<feature type="region of interest" description="Disordered" evidence="6">
    <location>
        <begin position="1"/>
        <end position="47"/>
    </location>
</feature>
<feature type="compositionally biased region" description="Basic and acidic residues" evidence="6">
    <location>
        <begin position="547"/>
        <end position="558"/>
    </location>
</feature>
<dbReference type="OrthoDB" id="29145at2759"/>
<dbReference type="InterPro" id="IPR000225">
    <property type="entry name" value="Armadillo"/>
</dbReference>
<sequence length="677" mass="74212">MPSSSTGGPTTNSVPPPAANMLGPSSSLYNKSRAMHSHNAHHTHPSAFSHSISASSMVHLGSSSIHALAVSATAQASADFKGDFEKIDQGLSSEDEDVQHEAAKKLRNLLSSERDLLIRQMLDKNWTPRLIKWLRLRERPTLQVEALWALTNIAAGATDNTSVLLQNGVIPTLVSLLDSTNDEVLEQSVWVLGNLAGEGAQTRDLVLSAGALPPLIHNLRKTPPEKLSLLRILTWTLSNLCDGQPRPVFDINVVLPSLSNMLSSADTEVLSHVCWAFSHLCDGPSTHIQAVVDSEVCIRLVELLGHNSWRVTKPALRAIGNIVCAEDDHDYTQHIIECGAVPSLRKLIAHSNREIQKEACWTLSNIAAGTVDQIQCVLDSGCIPSLMGLASSDATDAEVRSEACWVVLNATSCGSDSQIEYLVNEGCIQILGNLLEETSMVMMALEGLERILQVGELEAKRTDAPNPYASLMASANIETLVSHKSATVAKRATRIWQQHFVTCAICSGAFSKHSNDTFFCAECKCNVCKNCDCTVFHLKYQESLWKEETEKETSEMKAKAASKRNKRQKKRQRTKERKAAMRQQQTGKSKTSSCSSSDDDDDDDSTDDMLHHSPPLTSSMAQLRVRSRLDDMVDANDKLVSYLLETGSIMALAERLDQEDDSLWTVAEEDRPAIIHA</sequence>
<dbReference type="VEuPathDB" id="FungiDB:H257_03398"/>
<keyword evidence="2" id="KW-0813">Transport</keyword>
<evidence type="ECO:0000256" key="3">
    <source>
        <dbReference type="ARBA" id="ARBA00022737"/>
    </source>
</evidence>
<evidence type="ECO:0000256" key="1">
    <source>
        <dbReference type="ARBA" id="ARBA00010394"/>
    </source>
</evidence>
<feature type="region of interest" description="Disordered" evidence="6">
    <location>
        <begin position="547"/>
        <end position="619"/>
    </location>
</feature>
<evidence type="ECO:0000313" key="7">
    <source>
        <dbReference type="EMBL" id="ETV84076.1"/>
    </source>
</evidence>
<dbReference type="SMART" id="SM00185">
    <property type="entry name" value="ARM"/>
    <property type="match status" value="8"/>
</dbReference>
<reference evidence="7" key="1">
    <citation type="submission" date="2013-12" db="EMBL/GenBank/DDBJ databases">
        <title>The Genome Sequence of Aphanomyces astaci APO3.</title>
        <authorList>
            <consortium name="The Broad Institute Genomics Platform"/>
            <person name="Russ C."/>
            <person name="Tyler B."/>
            <person name="van West P."/>
            <person name="Dieguez-Uribeondo J."/>
            <person name="Young S.K."/>
            <person name="Zeng Q."/>
            <person name="Gargeya S."/>
            <person name="Fitzgerald M."/>
            <person name="Abouelleil A."/>
            <person name="Alvarado L."/>
            <person name="Chapman S.B."/>
            <person name="Gainer-Dewar J."/>
            <person name="Goldberg J."/>
            <person name="Griggs A."/>
            <person name="Gujja S."/>
            <person name="Hansen M."/>
            <person name="Howarth C."/>
            <person name="Imamovic A."/>
            <person name="Ireland A."/>
            <person name="Larimer J."/>
            <person name="McCowan C."/>
            <person name="Murphy C."/>
            <person name="Pearson M."/>
            <person name="Poon T.W."/>
            <person name="Priest M."/>
            <person name="Roberts A."/>
            <person name="Saif S."/>
            <person name="Shea T."/>
            <person name="Sykes S."/>
            <person name="Wortman J."/>
            <person name="Nusbaum C."/>
            <person name="Birren B."/>
        </authorList>
    </citation>
    <scope>NUCLEOTIDE SEQUENCE [LARGE SCALE GENOMIC DNA]</scope>
    <source>
        <strain evidence="7">APO3</strain>
    </source>
</reference>
<feature type="compositionally biased region" description="Low complexity" evidence="6">
    <location>
        <begin position="1"/>
        <end position="13"/>
    </location>
</feature>
<feature type="repeat" description="ARM" evidence="5">
    <location>
        <begin position="339"/>
        <end position="367"/>
    </location>
</feature>
<name>W4GXN2_APHAT</name>
<dbReference type="GO" id="GO:0015031">
    <property type="term" value="P:protein transport"/>
    <property type="evidence" value="ECO:0007669"/>
    <property type="project" value="UniProtKB-KW"/>
</dbReference>
<feature type="compositionally biased region" description="Acidic residues" evidence="6">
    <location>
        <begin position="597"/>
        <end position="607"/>
    </location>
</feature>
<keyword evidence="3" id="KW-0677">Repeat</keyword>
<dbReference type="SUPFAM" id="SSF48371">
    <property type="entry name" value="ARM repeat"/>
    <property type="match status" value="1"/>
</dbReference>
<dbReference type="PROSITE" id="PS50176">
    <property type="entry name" value="ARM_REPEAT"/>
    <property type="match status" value="2"/>
</dbReference>
<comment type="similarity">
    <text evidence="1">Belongs to the importin alpha family.</text>
</comment>
<dbReference type="EMBL" id="KI913119">
    <property type="protein sequence ID" value="ETV84076.1"/>
    <property type="molecule type" value="Genomic_DNA"/>
</dbReference>
<dbReference type="Pfam" id="PF00514">
    <property type="entry name" value="Arm"/>
    <property type="match status" value="6"/>
</dbReference>